<evidence type="ECO:0000256" key="1">
    <source>
        <dbReference type="SAM" id="SignalP"/>
    </source>
</evidence>
<accession>A0ABV7CDV1</accession>
<dbReference type="InterPro" id="IPR048503">
    <property type="entry name" value="NamZ_C"/>
</dbReference>
<feature type="domain" description="Peptidoglycan beta-N-acetylmuramidase NamZ C-terminal" evidence="3">
    <location>
        <begin position="241"/>
        <end position="378"/>
    </location>
</feature>
<dbReference type="Pfam" id="PF20732">
    <property type="entry name" value="NamZ_C"/>
    <property type="match status" value="1"/>
</dbReference>
<sequence>MRYLLIISCLLFTLPSYALTVAAEQLGAYLPLLQGKKVGLIVNHTSLVKDAHLVDVLQAKGIEVKRIFAPEHGFRGDADAGASIADGIDLKSGLPIVSIYGASKKPAPHWLQDLDVLVFDIQDVGARFYTYISSMHYMMESAAEQGLEFIVLDRPNPNIAYVDGPVLEAPFRSFVGMHPIPLLHGMTVGELAQMIKGENWFAGSEKLQLKVIPVADYDASMSYALPVSPSPNLPNAQAIAWYPSLCLFEPTQVSIGRGSDWPFQVIGHDKVKLGNFSFTPKPNFGAAKPKLEGQHLYGLDLRTLTSQGLDLSLLWQTAKLFRDAKTELITSERFFDKLAGTDKVRLALNKGESLESVVASWQADLARFKLKRQPYLLYAREVHKATVEAVQSKN</sequence>
<dbReference type="InterPro" id="IPR008302">
    <property type="entry name" value="NamZ"/>
</dbReference>
<dbReference type="PANTHER" id="PTHR42915">
    <property type="entry name" value="HYPOTHETICAL 460 KDA PROTEIN IN FEUA-SIGW INTERGENIC REGION [PRECURSOR]"/>
    <property type="match status" value="1"/>
</dbReference>
<gene>
    <name evidence="4" type="ORF">ACFOEE_00980</name>
</gene>
<dbReference type="EMBL" id="JBHRSD010000001">
    <property type="protein sequence ID" value="MFC3031101.1"/>
    <property type="molecule type" value="Genomic_DNA"/>
</dbReference>
<keyword evidence="5" id="KW-1185">Reference proteome</keyword>
<feature type="chain" id="PRO_5047420347" evidence="1">
    <location>
        <begin position="19"/>
        <end position="394"/>
    </location>
</feature>
<evidence type="ECO:0000259" key="3">
    <source>
        <dbReference type="Pfam" id="PF20732"/>
    </source>
</evidence>
<feature type="signal peptide" evidence="1">
    <location>
        <begin position="1"/>
        <end position="18"/>
    </location>
</feature>
<name>A0ABV7CDV1_9GAMM</name>
<comment type="caution">
    <text evidence="4">The sequence shown here is derived from an EMBL/GenBank/DDBJ whole genome shotgun (WGS) entry which is preliminary data.</text>
</comment>
<proteinExistence type="predicted"/>
<feature type="domain" description="Peptidoglycan beta-N-acetylmuramidase NamZ N-terminal" evidence="2">
    <location>
        <begin position="38"/>
        <end position="236"/>
    </location>
</feature>
<dbReference type="PANTHER" id="PTHR42915:SF1">
    <property type="entry name" value="PEPTIDOGLYCAN BETA-N-ACETYLMURAMIDASE NAMZ"/>
    <property type="match status" value="1"/>
</dbReference>
<dbReference type="Pfam" id="PF07075">
    <property type="entry name" value="NamZ_N"/>
    <property type="match status" value="1"/>
</dbReference>
<dbReference type="PIRSF" id="PIRSF016719">
    <property type="entry name" value="UCP016719"/>
    <property type="match status" value="1"/>
</dbReference>
<evidence type="ECO:0000313" key="4">
    <source>
        <dbReference type="EMBL" id="MFC3031101.1"/>
    </source>
</evidence>
<organism evidence="4 5">
    <name type="scientific">Pseudoalteromonas fenneropenaei</name>
    <dbReference type="NCBI Taxonomy" id="1737459"/>
    <lineage>
        <taxon>Bacteria</taxon>
        <taxon>Pseudomonadati</taxon>
        <taxon>Pseudomonadota</taxon>
        <taxon>Gammaproteobacteria</taxon>
        <taxon>Alteromonadales</taxon>
        <taxon>Pseudoalteromonadaceae</taxon>
        <taxon>Pseudoalteromonas</taxon>
    </lineage>
</organism>
<protein>
    <submittedName>
        <fullName evidence="4">Exo-beta-N-acetylmuramidase NamZ domain-containing protein</fullName>
    </submittedName>
</protein>
<dbReference type="Proteomes" id="UP001595453">
    <property type="component" value="Unassembled WGS sequence"/>
</dbReference>
<evidence type="ECO:0000313" key="5">
    <source>
        <dbReference type="Proteomes" id="UP001595453"/>
    </source>
</evidence>
<dbReference type="Gene3D" id="3.90.1150.140">
    <property type="match status" value="1"/>
</dbReference>
<dbReference type="RefSeq" id="WP_377119996.1">
    <property type="nucleotide sequence ID" value="NZ_JBHRSD010000001.1"/>
</dbReference>
<dbReference type="InterPro" id="IPR048502">
    <property type="entry name" value="NamZ_N"/>
</dbReference>
<evidence type="ECO:0000259" key="2">
    <source>
        <dbReference type="Pfam" id="PF07075"/>
    </source>
</evidence>
<dbReference type="Gene3D" id="3.40.50.12170">
    <property type="entry name" value="Uncharacterised protein PF07075, DUF1343"/>
    <property type="match status" value="1"/>
</dbReference>
<keyword evidence="1" id="KW-0732">Signal</keyword>
<reference evidence="5" key="1">
    <citation type="journal article" date="2019" name="Int. J. Syst. Evol. Microbiol.">
        <title>The Global Catalogue of Microorganisms (GCM) 10K type strain sequencing project: providing services to taxonomists for standard genome sequencing and annotation.</title>
        <authorList>
            <consortium name="The Broad Institute Genomics Platform"/>
            <consortium name="The Broad Institute Genome Sequencing Center for Infectious Disease"/>
            <person name="Wu L."/>
            <person name="Ma J."/>
        </authorList>
    </citation>
    <scope>NUCLEOTIDE SEQUENCE [LARGE SCALE GENOMIC DNA]</scope>
    <source>
        <strain evidence="5">KCTC 42730</strain>
    </source>
</reference>